<dbReference type="EMBL" id="CASHSV030000055">
    <property type="protein sequence ID" value="CAJ2644933.1"/>
    <property type="molecule type" value="Genomic_DNA"/>
</dbReference>
<reference evidence="1" key="1">
    <citation type="submission" date="2023-10" db="EMBL/GenBank/DDBJ databases">
        <authorList>
            <person name="Rodriguez Cubillos JULIANA M."/>
            <person name="De Vega J."/>
        </authorList>
    </citation>
    <scope>NUCLEOTIDE SEQUENCE</scope>
</reference>
<organism evidence="1 2">
    <name type="scientific">Trifolium pratense</name>
    <name type="common">Red clover</name>
    <dbReference type="NCBI Taxonomy" id="57577"/>
    <lineage>
        <taxon>Eukaryota</taxon>
        <taxon>Viridiplantae</taxon>
        <taxon>Streptophyta</taxon>
        <taxon>Embryophyta</taxon>
        <taxon>Tracheophyta</taxon>
        <taxon>Spermatophyta</taxon>
        <taxon>Magnoliopsida</taxon>
        <taxon>eudicotyledons</taxon>
        <taxon>Gunneridae</taxon>
        <taxon>Pentapetalae</taxon>
        <taxon>rosids</taxon>
        <taxon>fabids</taxon>
        <taxon>Fabales</taxon>
        <taxon>Fabaceae</taxon>
        <taxon>Papilionoideae</taxon>
        <taxon>50 kb inversion clade</taxon>
        <taxon>NPAAA clade</taxon>
        <taxon>Hologalegina</taxon>
        <taxon>IRL clade</taxon>
        <taxon>Trifolieae</taxon>
        <taxon>Trifolium</taxon>
    </lineage>
</organism>
<accession>A0ACB0JMP2</accession>
<dbReference type="Proteomes" id="UP001177021">
    <property type="component" value="Unassembled WGS sequence"/>
</dbReference>
<evidence type="ECO:0000313" key="1">
    <source>
        <dbReference type="EMBL" id="CAJ2644933.1"/>
    </source>
</evidence>
<keyword evidence="2" id="KW-1185">Reference proteome</keyword>
<comment type="caution">
    <text evidence="1">The sequence shown here is derived from an EMBL/GenBank/DDBJ whole genome shotgun (WGS) entry which is preliminary data.</text>
</comment>
<proteinExistence type="predicted"/>
<evidence type="ECO:0000313" key="2">
    <source>
        <dbReference type="Proteomes" id="UP001177021"/>
    </source>
</evidence>
<name>A0ACB0JMP2_TRIPR</name>
<sequence length="667" mass="77010">MDWKALTMQFCYNGKQVVLYGGEEQYKQQSYLNSFLTDRKGDVNDDWWRNSHMSEAEKKETIDAGLQEVLSRFSEVFNDSIRLPPMRSQSHQIKLQPDHGAVSVRPYRYPHHQKEEIERQVKELLEAGVIRQSLSAFSSPVILVKKKDKSWRMCVDYRALNKATIPDKCHGDLTVLVQSSDWLEGQKSNQKKVPDAELDTNVLVSSPKWLEGQKLLKEISQDVQIQKMISELIVNPECRPGFTVQQGILLYQGRQKYSSTSPGGLLQPLPIPNAIWEDLNMDFITGLPKSKGYEAVLVVVDRLSKYSHFILLKHPYTAKSVAELFVKEVVRLHSIPSSIISDRDPLFVSHFWRELFKLQGTQLKMSSAYHPETDGQSEVTNRCLESYLRCFAADQPKSWAYWVPWAEYWFNTTYHVSIGKSPFEVVYGRTPPTMLKFLSNEIKVAAVALELSERDEALKQLKLHLLKAQQQMKAYADKKRRDLQFQVGEWVFLKLRPHRQQSVVKRINQKLAARFFGPFEIVDRIGEVTYKLRLPNHSKIHPVFHASLLKKAIGNYHVQGELPKELEVIAEEDVYPEKILGSRVVMQNGIATQQSLVQWKHKSLDDVTWEDNSFLKGQFPEVSLEDKTSFIGEDIDGEMSLDIGPKQKTWRVYTRKRWKGEKMGVRG</sequence>
<gene>
    <name evidence="1" type="ORF">MILVUS5_LOCUS13888</name>
</gene>
<protein>
    <submittedName>
        <fullName evidence="1">Uncharacterized protein</fullName>
    </submittedName>
</protein>